<keyword evidence="4" id="KW-0378">Hydrolase</keyword>
<dbReference type="NCBIfam" id="NF008733">
    <property type="entry name" value="PRK11756.1"/>
    <property type="match status" value="1"/>
</dbReference>
<dbReference type="GO" id="GO:0008311">
    <property type="term" value="F:double-stranded DNA 3'-5' DNA exonuclease activity"/>
    <property type="evidence" value="ECO:0007669"/>
    <property type="project" value="InterPro"/>
</dbReference>
<dbReference type="CDD" id="cd09086">
    <property type="entry name" value="ExoIII-like_AP-endo"/>
    <property type="match status" value="1"/>
</dbReference>
<name>A0A381UX21_9ZZZZ</name>
<dbReference type="EMBL" id="UINC01007229">
    <property type="protein sequence ID" value="SVA32148.1"/>
    <property type="molecule type" value="Genomic_DNA"/>
</dbReference>
<keyword evidence="5" id="KW-0460">Magnesium</keyword>
<protein>
    <recommendedName>
        <fullName evidence="6">Endonuclease/exonuclease/phosphatase domain-containing protein</fullName>
    </recommendedName>
</protein>
<dbReference type="Pfam" id="PF03372">
    <property type="entry name" value="Exo_endo_phos"/>
    <property type="match status" value="1"/>
</dbReference>
<dbReference type="GO" id="GO:0004519">
    <property type="term" value="F:endonuclease activity"/>
    <property type="evidence" value="ECO:0007669"/>
    <property type="project" value="InterPro"/>
</dbReference>
<evidence type="ECO:0000256" key="3">
    <source>
        <dbReference type="ARBA" id="ARBA00022723"/>
    </source>
</evidence>
<dbReference type="InterPro" id="IPR020847">
    <property type="entry name" value="AP_endonuclease_F1_BS"/>
</dbReference>
<dbReference type="NCBIfam" id="TIGR00195">
    <property type="entry name" value="exoDNase_III"/>
    <property type="match status" value="1"/>
</dbReference>
<dbReference type="InterPro" id="IPR005135">
    <property type="entry name" value="Endo/exonuclease/phosphatase"/>
</dbReference>
<dbReference type="AlphaFoldDB" id="A0A381UX21"/>
<dbReference type="NCBIfam" id="TIGR00633">
    <property type="entry name" value="xth"/>
    <property type="match status" value="1"/>
</dbReference>
<comment type="cofactor">
    <cofactor evidence="1">
        <name>Mg(2+)</name>
        <dbReference type="ChEBI" id="CHEBI:18420"/>
    </cofactor>
</comment>
<dbReference type="InterPro" id="IPR037493">
    <property type="entry name" value="ExoIII-like"/>
</dbReference>
<evidence type="ECO:0000256" key="2">
    <source>
        <dbReference type="ARBA" id="ARBA00007092"/>
    </source>
</evidence>
<sequence>MRIVSFNINSVRARIPQVEAIIKIHDPDVIGLQETKVHDDEYPHEAIEALGYKSIIHGQKGHYGVALLSKKTPSKSGQGFKNDDEESQRRFVWGEYNTGKNSILVLNGYFPQGEERNHPTKFPAKEKFYKDLINHLKKNHSPEQNLIIMGDLNISPEDIDIGIGEQNKKRWLRTGKCSFLPEEREWLGNLTSWGLSDTFRSLHPHTNDRYSWFDYRSRGFDDKPKRGLRIDHIWATQSLNNKLLDAGIDYEIRGMEKPSDHAPIWSSFDI</sequence>
<gene>
    <name evidence="7" type="ORF">METZ01_LOCUS85002</name>
</gene>
<evidence type="ECO:0000256" key="1">
    <source>
        <dbReference type="ARBA" id="ARBA00001946"/>
    </source>
</evidence>
<dbReference type="PROSITE" id="PS00726">
    <property type="entry name" value="AP_NUCLEASE_F1_1"/>
    <property type="match status" value="1"/>
</dbReference>
<evidence type="ECO:0000259" key="6">
    <source>
        <dbReference type="Pfam" id="PF03372"/>
    </source>
</evidence>
<evidence type="ECO:0000256" key="4">
    <source>
        <dbReference type="ARBA" id="ARBA00022801"/>
    </source>
</evidence>
<dbReference type="Gene3D" id="3.60.10.10">
    <property type="entry name" value="Endonuclease/exonuclease/phosphatase"/>
    <property type="match status" value="1"/>
</dbReference>
<dbReference type="PROSITE" id="PS51435">
    <property type="entry name" value="AP_NUCLEASE_F1_4"/>
    <property type="match status" value="1"/>
</dbReference>
<dbReference type="PANTHER" id="PTHR43250">
    <property type="entry name" value="EXODEOXYRIBONUCLEASE III"/>
    <property type="match status" value="1"/>
</dbReference>
<dbReference type="PANTHER" id="PTHR43250:SF2">
    <property type="entry name" value="EXODEOXYRIBONUCLEASE III"/>
    <property type="match status" value="1"/>
</dbReference>
<dbReference type="SUPFAM" id="SSF56219">
    <property type="entry name" value="DNase I-like"/>
    <property type="match status" value="1"/>
</dbReference>
<dbReference type="GO" id="GO:0006281">
    <property type="term" value="P:DNA repair"/>
    <property type="evidence" value="ECO:0007669"/>
    <property type="project" value="InterPro"/>
</dbReference>
<reference evidence="7" key="1">
    <citation type="submission" date="2018-05" db="EMBL/GenBank/DDBJ databases">
        <authorList>
            <person name="Lanie J.A."/>
            <person name="Ng W.-L."/>
            <person name="Kazmierczak K.M."/>
            <person name="Andrzejewski T.M."/>
            <person name="Davidsen T.M."/>
            <person name="Wayne K.J."/>
            <person name="Tettelin H."/>
            <person name="Glass J.I."/>
            <person name="Rusch D."/>
            <person name="Podicherti R."/>
            <person name="Tsui H.-C.T."/>
            <person name="Winkler M.E."/>
        </authorList>
    </citation>
    <scope>NUCLEOTIDE SEQUENCE</scope>
</reference>
<evidence type="ECO:0000313" key="7">
    <source>
        <dbReference type="EMBL" id="SVA32148.1"/>
    </source>
</evidence>
<dbReference type="InterPro" id="IPR036691">
    <property type="entry name" value="Endo/exonu/phosph_ase_sf"/>
</dbReference>
<dbReference type="GO" id="GO:0003677">
    <property type="term" value="F:DNA binding"/>
    <property type="evidence" value="ECO:0007669"/>
    <property type="project" value="InterPro"/>
</dbReference>
<dbReference type="InterPro" id="IPR004808">
    <property type="entry name" value="AP_endonuc_1"/>
</dbReference>
<comment type="similarity">
    <text evidence="2">Belongs to the DNA repair enzymes AP/ExoA family.</text>
</comment>
<keyword evidence="3" id="KW-0479">Metal-binding</keyword>
<organism evidence="7">
    <name type="scientific">marine metagenome</name>
    <dbReference type="NCBI Taxonomy" id="408172"/>
    <lineage>
        <taxon>unclassified sequences</taxon>
        <taxon>metagenomes</taxon>
        <taxon>ecological metagenomes</taxon>
    </lineage>
</organism>
<proteinExistence type="inferred from homology"/>
<accession>A0A381UX21</accession>
<feature type="domain" description="Endonuclease/exonuclease/phosphatase" evidence="6">
    <location>
        <begin position="4"/>
        <end position="261"/>
    </location>
</feature>
<evidence type="ECO:0000256" key="5">
    <source>
        <dbReference type="ARBA" id="ARBA00022842"/>
    </source>
</evidence>
<dbReference type="GO" id="GO:0046872">
    <property type="term" value="F:metal ion binding"/>
    <property type="evidence" value="ECO:0007669"/>
    <property type="project" value="UniProtKB-KW"/>
</dbReference>